<proteinExistence type="predicted"/>
<evidence type="ECO:0000313" key="1">
    <source>
        <dbReference type="EMBL" id="QIS16133.1"/>
    </source>
</evidence>
<accession>A0A6G9YTB0</accession>
<evidence type="ECO:0000313" key="2">
    <source>
        <dbReference type="Proteomes" id="UP000503540"/>
    </source>
</evidence>
<name>A0A6G9YTB0_9NOCA</name>
<organism evidence="1 2">
    <name type="scientific">Nocardia arthritidis</name>
    <dbReference type="NCBI Taxonomy" id="228602"/>
    <lineage>
        <taxon>Bacteria</taxon>
        <taxon>Bacillati</taxon>
        <taxon>Actinomycetota</taxon>
        <taxon>Actinomycetes</taxon>
        <taxon>Mycobacteriales</taxon>
        <taxon>Nocardiaceae</taxon>
        <taxon>Nocardia</taxon>
    </lineage>
</organism>
<gene>
    <name evidence="1" type="ORF">F5544_41615</name>
</gene>
<dbReference type="AlphaFoldDB" id="A0A6G9YTB0"/>
<dbReference type="RefSeq" id="WP_167478261.1">
    <property type="nucleotide sequence ID" value="NZ_CP046172.1"/>
</dbReference>
<dbReference type="EMBL" id="CP046172">
    <property type="protein sequence ID" value="QIS16133.1"/>
    <property type="molecule type" value="Genomic_DNA"/>
</dbReference>
<protein>
    <submittedName>
        <fullName evidence="1">Uncharacterized protein</fullName>
    </submittedName>
</protein>
<sequence length="74" mass="8081">MVLDQLSIGSWVVIGEHCSVRRAPLPDGDYLNFIFESGGNEFEFALAPGVLRRMVALSTIPPPGEHRSGDAEVR</sequence>
<dbReference type="KEGG" id="nah:F5544_41615"/>
<dbReference type="Proteomes" id="UP000503540">
    <property type="component" value="Chromosome"/>
</dbReference>
<reference evidence="1 2" key="1">
    <citation type="journal article" date="2019" name="ACS Chem. Biol.">
        <title>Identification and Mobilization of a Cryptic Antibiotic Biosynthesis Gene Locus from a Human-Pathogenic Nocardia Isolate.</title>
        <authorList>
            <person name="Herisse M."/>
            <person name="Ishida K."/>
            <person name="Porter J.L."/>
            <person name="Howden B."/>
            <person name="Hertweck C."/>
            <person name="Stinear T.P."/>
            <person name="Pidot S.J."/>
        </authorList>
    </citation>
    <scope>NUCLEOTIDE SEQUENCE [LARGE SCALE GENOMIC DNA]</scope>
    <source>
        <strain evidence="1 2">AUSMDU00012717</strain>
    </source>
</reference>
<keyword evidence="2" id="KW-1185">Reference proteome</keyword>